<sequence length="156" mass="17786">MTANTNRPSVTDKEGELRIEEQVCFSLYSLSRAFTKQYSILLKKLGITYPQYLAMMVLWQGDGLSIQEMADHIELEQATATPLIQRLEKLGLVSRVRSTADERRVEVFLTSKGRALFKKARDIPRQMGCATDLSESNAKKLIKQTNKIKTFIKENN</sequence>
<dbReference type="SUPFAM" id="SSF46785">
    <property type="entry name" value="Winged helix' DNA-binding domain"/>
    <property type="match status" value="1"/>
</dbReference>
<evidence type="ECO:0000256" key="4">
    <source>
        <dbReference type="ARBA" id="ARBA00023125"/>
    </source>
</evidence>
<dbReference type="GO" id="GO:0005737">
    <property type="term" value="C:cytoplasm"/>
    <property type="evidence" value="ECO:0007669"/>
    <property type="project" value="UniProtKB-SubCell"/>
</dbReference>
<evidence type="ECO:0000256" key="1">
    <source>
        <dbReference type="ARBA" id="ARBA00004496"/>
    </source>
</evidence>
<dbReference type="Gene3D" id="1.10.10.10">
    <property type="entry name" value="Winged helix-like DNA-binding domain superfamily/Winged helix DNA-binding domain"/>
    <property type="match status" value="1"/>
</dbReference>
<reference evidence="7 8" key="1">
    <citation type="submission" date="2016-12" db="EMBL/GenBank/DDBJ databases">
        <authorList>
            <person name="Song W.-J."/>
            <person name="Kurnit D.M."/>
        </authorList>
    </citation>
    <scope>NUCLEOTIDE SEQUENCE [LARGE SCALE GENOMIC DNA]</scope>
    <source>
        <strain evidence="7 8">IMCC3135</strain>
    </source>
</reference>
<dbReference type="Pfam" id="PF22381">
    <property type="entry name" value="Staph_reg_Sar_Rot"/>
    <property type="match status" value="1"/>
</dbReference>
<comment type="subcellular location">
    <subcellularLocation>
        <location evidence="1">Cytoplasm</location>
    </subcellularLocation>
</comment>
<feature type="domain" description="HTH marR-type" evidence="6">
    <location>
        <begin position="20"/>
        <end position="150"/>
    </location>
</feature>
<dbReference type="RefSeq" id="WP_088916374.1">
    <property type="nucleotide sequence ID" value="NZ_CP018632.1"/>
</dbReference>
<name>A0A2Z2NTE3_9GAMM</name>
<keyword evidence="4" id="KW-0238">DNA-binding</keyword>
<dbReference type="InterPro" id="IPR036388">
    <property type="entry name" value="WH-like_DNA-bd_sf"/>
</dbReference>
<evidence type="ECO:0000256" key="5">
    <source>
        <dbReference type="ARBA" id="ARBA00023163"/>
    </source>
</evidence>
<evidence type="ECO:0000256" key="2">
    <source>
        <dbReference type="ARBA" id="ARBA00022490"/>
    </source>
</evidence>
<gene>
    <name evidence="7" type="primary">ohrR</name>
    <name evidence="7" type="ORF">IMCC3135_03820</name>
</gene>
<evidence type="ECO:0000313" key="8">
    <source>
        <dbReference type="Proteomes" id="UP000250079"/>
    </source>
</evidence>
<dbReference type="InterPro" id="IPR036390">
    <property type="entry name" value="WH_DNA-bd_sf"/>
</dbReference>
<dbReference type="PRINTS" id="PR00598">
    <property type="entry name" value="HTHMARR"/>
</dbReference>
<accession>A0A2Z2NTE3</accession>
<organism evidence="7 8">
    <name type="scientific">Granulosicoccus antarcticus IMCC3135</name>
    <dbReference type="NCBI Taxonomy" id="1192854"/>
    <lineage>
        <taxon>Bacteria</taxon>
        <taxon>Pseudomonadati</taxon>
        <taxon>Pseudomonadota</taxon>
        <taxon>Gammaproteobacteria</taxon>
        <taxon>Chromatiales</taxon>
        <taxon>Granulosicoccaceae</taxon>
        <taxon>Granulosicoccus</taxon>
    </lineage>
</organism>
<protein>
    <submittedName>
        <fullName evidence="7">Organic hydroperoxide resistance transcriptional regulator</fullName>
    </submittedName>
</protein>
<dbReference type="GO" id="GO:0003700">
    <property type="term" value="F:DNA-binding transcription factor activity"/>
    <property type="evidence" value="ECO:0007669"/>
    <property type="project" value="InterPro"/>
</dbReference>
<dbReference type="PANTHER" id="PTHR33164">
    <property type="entry name" value="TRANSCRIPTIONAL REGULATOR, MARR FAMILY"/>
    <property type="match status" value="1"/>
</dbReference>
<dbReference type="GO" id="GO:0003677">
    <property type="term" value="F:DNA binding"/>
    <property type="evidence" value="ECO:0007669"/>
    <property type="project" value="UniProtKB-KW"/>
</dbReference>
<keyword evidence="8" id="KW-1185">Reference proteome</keyword>
<evidence type="ECO:0000313" key="7">
    <source>
        <dbReference type="EMBL" id="ASJ70877.1"/>
    </source>
</evidence>
<dbReference type="PROSITE" id="PS50995">
    <property type="entry name" value="HTH_MARR_2"/>
    <property type="match status" value="1"/>
</dbReference>
<dbReference type="AlphaFoldDB" id="A0A2Z2NTE3"/>
<evidence type="ECO:0000259" key="6">
    <source>
        <dbReference type="PROSITE" id="PS50995"/>
    </source>
</evidence>
<dbReference type="InterPro" id="IPR055166">
    <property type="entry name" value="Transc_reg_Sar_Rot_HTH"/>
</dbReference>
<dbReference type="KEGG" id="gai:IMCC3135_03820"/>
<dbReference type="GO" id="GO:0006950">
    <property type="term" value="P:response to stress"/>
    <property type="evidence" value="ECO:0007669"/>
    <property type="project" value="TreeGrafter"/>
</dbReference>
<keyword evidence="3" id="KW-0805">Transcription regulation</keyword>
<keyword evidence="2" id="KW-0963">Cytoplasm</keyword>
<dbReference type="PANTHER" id="PTHR33164:SF5">
    <property type="entry name" value="ORGANIC HYDROPEROXIDE RESISTANCE TRANSCRIPTIONAL REGULATOR"/>
    <property type="match status" value="1"/>
</dbReference>
<evidence type="ECO:0000256" key="3">
    <source>
        <dbReference type="ARBA" id="ARBA00023015"/>
    </source>
</evidence>
<dbReference type="Proteomes" id="UP000250079">
    <property type="component" value="Chromosome"/>
</dbReference>
<dbReference type="SMART" id="SM00347">
    <property type="entry name" value="HTH_MARR"/>
    <property type="match status" value="1"/>
</dbReference>
<dbReference type="OrthoDB" id="9806864at2"/>
<dbReference type="EMBL" id="CP018632">
    <property type="protein sequence ID" value="ASJ70877.1"/>
    <property type="molecule type" value="Genomic_DNA"/>
</dbReference>
<keyword evidence="5" id="KW-0804">Transcription</keyword>
<proteinExistence type="predicted"/>
<dbReference type="InterPro" id="IPR000835">
    <property type="entry name" value="HTH_MarR-typ"/>
</dbReference>
<dbReference type="InterPro" id="IPR039422">
    <property type="entry name" value="MarR/SlyA-like"/>
</dbReference>